<dbReference type="InterPro" id="IPR052472">
    <property type="entry name" value="MORN3"/>
</dbReference>
<evidence type="ECO:0000256" key="1">
    <source>
        <dbReference type="ARBA" id="ARBA00004218"/>
    </source>
</evidence>
<keyword evidence="7" id="KW-1185">Reference proteome</keyword>
<dbReference type="InterPro" id="IPR003409">
    <property type="entry name" value="MORN"/>
</dbReference>
<dbReference type="VEuPathDB" id="TrichDB:TVAG_182670"/>
<accession>A2D905</accession>
<dbReference type="GO" id="GO:0001669">
    <property type="term" value="C:acrosomal vesicle"/>
    <property type="evidence" value="ECO:0007669"/>
    <property type="project" value="UniProtKB-SubCell"/>
</dbReference>
<proteinExistence type="predicted"/>
<protein>
    <recommendedName>
        <fullName evidence="4">MORN repeat-containing protein 3</fullName>
    </recommendedName>
</protein>
<evidence type="ECO:0000256" key="2">
    <source>
        <dbReference type="ARBA" id="ARBA00022737"/>
    </source>
</evidence>
<dbReference type="Proteomes" id="UP000001542">
    <property type="component" value="Unassembled WGS sequence"/>
</dbReference>
<dbReference type="PANTHER" id="PTHR46511">
    <property type="entry name" value="MORN REPEAT-CONTAINING PROTEIN 3"/>
    <property type="match status" value="1"/>
</dbReference>
<evidence type="ECO:0000256" key="4">
    <source>
        <dbReference type="ARBA" id="ARBA00039854"/>
    </source>
</evidence>
<dbReference type="SMR" id="A2D905"/>
<dbReference type="Gene3D" id="2.20.110.10">
    <property type="entry name" value="Histone H3 K4-specific methyltransferase SET7/9 N-terminal domain"/>
    <property type="match status" value="3"/>
</dbReference>
<evidence type="ECO:0000256" key="3">
    <source>
        <dbReference type="ARBA" id="ARBA00023329"/>
    </source>
</evidence>
<keyword evidence="3" id="KW-0968">Cytoplasmic vesicle</keyword>
<dbReference type="SMART" id="SM00698">
    <property type="entry name" value="MORN"/>
    <property type="match status" value="6"/>
</dbReference>
<evidence type="ECO:0000313" key="7">
    <source>
        <dbReference type="Proteomes" id="UP000001542"/>
    </source>
</evidence>
<dbReference type="KEGG" id="tva:5468590"/>
<evidence type="ECO:0000256" key="5">
    <source>
        <dbReference type="ARBA" id="ARBA00045851"/>
    </source>
</evidence>
<comment type="subcellular location">
    <subcellularLocation>
        <location evidence="1">Cytoplasmic vesicle</location>
        <location evidence="1">Secretory vesicle</location>
        <location evidence="1">Acrosome</location>
    </subcellularLocation>
</comment>
<dbReference type="OrthoDB" id="270720at2759"/>
<dbReference type="OMA" id="GHYENDM"/>
<dbReference type="eggNOG" id="KOG0229">
    <property type="taxonomic scope" value="Eukaryota"/>
</dbReference>
<dbReference type="EMBL" id="DS113180">
    <property type="protein sequence ID" value="EAY23031.1"/>
    <property type="molecule type" value="Genomic_DNA"/>
</dbReference>
<dbReference type="PANTHER" id="PTHR46511:SF1">
    <property type="entry name" value="MORN REPEAT-CONTAINING PROTEIN 3"/>
    <property type="match status" value="1"/>
</dbReference>
<reference evidence="6" key="2">
    <citation type="journal article" date="2007" name="Science">
        <title>Draft genome sequence of the sexually transmitted pathogen Trichomonas vaginalis.</title>
        <authorList>
            <person name="Carlton J.M."/>
            <person name="Hirt R.P."/>
            <person name="Silva J.C."/>
            <person name="Delcher A.L."/>
            <person name="Schatz M."/>
            <person name="Zhao Q."/>
            <person name="Wortman J.R."/>
            <person name="Bidwell S.L."/>
            <person name="Alsmark U.C.M."/>
            <person name="Besteiro S."/>
            <person name="Sicheritz-Ponten T."/>
            <person name="Noel C.J."/>
            <person name="Dacks J.B."/>
            <person name="Foster P.G."/>
            <person name="Simillion C."/>
            <person name="Van de Peer Y."/>
            <person name="Miranda-Saavedra D."/>
            <person name="Barton G.J."/>
            <person name="Westrop G.D."/>
            <person name="Mueller S."/>
            <person name="Dessi D."/>
            <person name="Fiori P.L."/>
            <person name="Ren Q."/>
            <person name="Paulsen I."/>
            <person name="Zhang H."/>
            <person name="Bastida-Corcuera F.D."/>
            <person name="Simoes-Barbosa A."/>
            <person name="Brown M.T."/>
            <person name="Hayes R.D."/>
            <person name="Mukherjee M."/>
            <person name="Okumura C.Y."/>
            <person name="Schneider R."/>
            <person name="Smith A.J."/>
            <person name="Vanacova S."/>
            <person name="Villalvazo M."/>
            <person name="Haas B.J."/>
            <person name="Pertea M."/>
            <person name="Feldblyum T.V."/>
            <person name="Utterback T.R."/>
            <person name="Shu C.L."/>
            <person name="Osoegawa K."/>
            <person name="de Jong P.J."/>
            <person name="Hrdy I."/>
            <person name="Horvathova L."/>
            <person name="Zubacova Z."/>
            <person name="Dolezal P."/>
            <person name="Malik S.B."/>
            <person name="Logsdon J.M. Jr."/>
            <person name="Henze K."/>
            <person name="Gupta A."/>
            <person name="Wang C.C."/>
            <person name="Dunne R.L."/>
            <person name="Upcroft J.A."/>
            <person name="Upcroft P."/>
            <person name="White O."/>
            <person name="Salzberg S.L."/>
            <person name="Tang P."/>
            <person name="Chiu C.-H."/>
            <person name="Lee Y.-S."/>
            <person name="Embley T.M."/>
            <person name="Coombs G.H."/>
            <person name="Mottram J.C."/>
            <person name="Tachezy J."/>
            <person name="Fraser-Liggett C.M."/>
            <person name="Johnson P.J."/>
        </authorList>
    </citation>
    <scope>NUCLEOTIDE SEQUENCE [LARGE SCALE GENOMIC DNA]</scope>
    <source>
        <strain evidence="6">G3</strain>
    </source>
</reference>
<dbReference type="AlphaFoldDB" id="A2D905"/>
<dbReference type="Pfam" id="PF02493">
    <property type="entry name" value="MORN"/>
    <property type="match status" value="6"/>
</dbReference>
<gene>
    <name evidence="6" type="ORF">TVAG_182670</name>
</gene>
<organism evidence="6 7">
    <name type="scientific">Trichomonas vaginalis (strain ATCC PRA-98 / G3)</name>
    <dbReference type="NCBI Taxonomy" id="412133"/>
    <lineage>
        <taxon>Eukaryota</taxon>
        <taxon>Metamonada</taxon>
        <taxon>Parabasalia</taxon>
        <taxon>Trichomonadida</taxon>
        <taxon>Trichomonadidae</taxon>
        <taxon>Trichomonas</taxon>
    </lineage>
</organism>
<dbReference type="SUPFAM" id="SSF82185">
    <property type="entry name" value="Histone H3 K4-specific methyltransferase SET7/9 N-terminal domain"/>
    <property type="match status" value="2"/>
</dbReference>
<keyword evidence="2" id="KW-0677">Repeat</keyword>
<comment type="function">
    <text evidence="5">Assembles a suppression complex (suppresome) by tethering SIRT1 and MDM2 to regulate composite modifications of p53/TP53. Confers both deacetylation-mediated functional inactivation, by SIRT1, and ubiquitination-dependent degradation, by MDM2, of p53/TP53, promoting a proliferative and cell survival behaviors. May play a role in the regulation of spermatogenesis.</text>
</comment>
<dbReference type="VEuPathDB" id="TrichDB:TVAGG3_0529150"/>
<dbReference type="InParanoid" id="A2D905"/>
<reference evidence="6" key="1">
    <citation type="submission" date="2006-10" db="EMBL/GenBank/DDBJ databases">
        <authorList>
            <person name="Amadeo P."/>
            <person name="Zhao Q."/>
            <person name="Wortman J."/>
            <person name="Fraser-Liggett C."/>
            <person name="Carlton J."/>
        </authorList>
    </citation>
    <scope>NUCLEOTIDE SEQUENCE</scope>
    <source>
        <strain evidence="6">G3</strain>
    </source>
</reference>
<dbReference type="RefSeq" id="XP_001584017.1">
    <property type="nucleotide sequence ID" value="XM_001583967.1"/>
</dbReference>
<sequence>MIEEEEELGSATYENQYYDDGGVSPKVRKERIMKRKPNPQCFLSSKKYAALRFGQTTNRQGKPFIWAQNDAKANKNGARHLIVLDDGTEYVGEWKNNLRHGCGEHFTAEGVYVGEFVDDEYCGKGDYYLWSDKTNCDQPGKWAYGSGDWKDGKQDGHGIRYYQNDDTYDGEFYKGKRHGHGIMYYANGDEYEGEWVNDLRCGEGKLTKANGDWFTGHYENDMRNGEGVLHIVATKRRLEGIWVDDYFKGGSYYDEAPDLRYVQPDDPSGTTDGLIKPLMLKNPDKVLQEIIERNKRPRKQ</sequence>
<evidence type="ECO:0000313" key="6">
    <source>
        <dbReference type="EMBL" id="EAY23031.1"/>
    </source>
</evidence>
<dbReference type="STRING" id="5722.A2D905"/>
<name>A2D905_TRIV3</name>